<dbReference type="PROSITE" id="PS00061">
    <property type="entry name" value="ADH_SHORT"/>
    <property type="match status" value="1"/>
</dbReference>
<evidence type="ECO:0000313" key="5">
    <source>
        <dbReference type="EMBL" id="KLT43325.1"/>
    </source>
</evidence>
<dbReference type="PRINTS" id="PR00081">
    <property type="entry name" value="GDHRDH"/>
</dbReference>
<keyword evidence="2" id="KW-0521">NADP</keyword>
<protein>
    <submittedName>
        <fullName evidence="5">NAD(P)-binding protein</fullName>
    </submittedName>
</protein>
<evidence type="ECO:0000256" key="4">
    <source>
        <dbReference type="RuleBase" id="RU000363"/>
    </source>
</evidence>
<dbReference type="Pfam" id="PF00106">
    <property type="entry name" value="adh_short"/>
    <property type="match status" value="1"/>
</dbReference>
<dbReference type="GO" id="GO:0016491">
    <property type="term" value="F:oxidoreductase activity"/>
    <property type="evidence" value="ECO:0007669"/>
    <property type="project" value="UniProtKB-KW"/>
</dbReference>
<dbReference type="AlphaFoldDB" id="A0A0J0XQD0"/>
<dbReference type="PANTHER" id="PTHR43669:SF3">
    <property type="entry name" value="ALCOHOL DEHYDROGENASE, PUTATIVE (AFU_ORTHOLOGUE AFUA_3G03445)-RELATED"/>
    <property type="match status" value="1"/>
</dbReference>
<dbReference type="InterPro" id="IPR020904">
    <property type="entry name" value="Sc_DH/Rdtase_CS"/>
</dbReference>
<dbReference type="STRING" id="879819.A0A0J0XQD0"/>
<evidence type="ECO:0000256" key="2">
    <source>
        <dbReference type="ARBA" id="ARBA00022857"/>
    </source>
</evidence>
<dbReference type="RefSeq" id="XP_018279816.1">
    <property type="nucleotide sequence ID" value="XM_018422836.1"/>
</dbReference>
<dbReference type="Proteomes" id="UP000053611">
    <property type="component" value="Unassembled WGS sequence"/>
</dbReference>
<gene>
    <name evidence="5" type="ORF">CC85DRAFT_284679</name>
</gene>
<proteinExistence type="inferred from homology"/>
<evidence type="ECO:0000313" key="6">
    <source>
        <dbReference type="Proteomes" id="UP000053611"/>
    </source>
</evidence>
<keyword evidence="3" id="KW-0560">Oxidoreductase</keyword>
<dbReference type="EMBL" id="KQ087196">
    <property type="protein sequence ID" value="KLT43325.1"/>
    <property type="molecule type" value="Genomic_DNA"/>
</dbReference>
<accession>A0A0J0XQD0</accession>
<dbReference type="InterPro" id="IPR002347">
    <property type="entry name" value="SDR_fam"/>
</dbReference>
<keyword evidence="6" id="KW-1185">Reference proteome</keyword>
<evidence type="ECO:0000256" key="3">
    <source>
        <dbReference type="ARBA" id="ARBA00023002"/>
    </source>
</evidence>
<evidence type="ECO:0000256" key="1">
    <source>
        <dbReference type="ARBA" id="ARBA00006484"/>
    </source>
</evidence>
<organism evidence="5 6">
    <name type="scientific">Cutaneotrichosporon oleaginosum</name>
    <dbReference type="NCBI Taxonomy" id="879819"/>
    <lineage>
        <taxon>Eukaryota</taxon>
        <taxon>Fungi</taxon>
        <taxon>Dikarya</taxon>
        <taxon>Basidiomycota</taxon>
        <taxon>Agaricomycotina</taxon>
        <taxon>Tremellomycetes</taxon>
        <taxon>Trichosporonales</taxon>
        <taxon>Trichosporonaceae</taxon>
        <taxon>Cutaneotrichosporon</taxon>
    </lineage>
</organism>
<dbReference type="PRINTS" id="PR00080">
    <property type="entry name" value="SDRFAMILY"/>
</dbReference>
<name>A0A0J0XQD0_9TREE</name>
<comment type="similarity">
    <text evidence="1 4">Belongs to the short-chain dehydrogenases/reductases (SDR) family.</text>
</comment>
<dbReference type="PANTHER" id="PTHR43669">
    <property type="entry name" value="5-KETO-D-GLUCONATE 5-REDUCTASE"/>
    <property type="match status" value="1"/>
</dbReference>
<sequence length="260" mass="27364">MSTLHRVILVTGASAGIGRACAIGLSKAFPSATHPEPLVLALVGRREDELQATAALCREGTVTEVLRGDVSSDEDVGRIFSTIKDKYGRLDVLFNNAGVNLTKGSALEDNDMDKFRTTLDINVMGAVLCTAEAIKIMKAQNPPGGRIINNGSISAWSPRPDSTAYTVSKHAILGLTRSTSLDGRKYGITATQLDIGNALTNLSSKSAKGVPQADGRIAAEPMMPVERVAETVAFIAGMPPDADVLQLTVMAPSMPFVGRG</sequence>
<dbReference type="SUPFAM" id="SSF51735">
    <property type="entry name" value="NAD(P)-binding Rossmann-fold domains"/>
    <property type="match status" value="1"/>
</dbReference>
<dbReference type="GeneID" id="28983439"/>
<dbReference type="OrthoDB" id="1933717at2759"/>
<reference evidence="5 6" key="1">
    <citation type="submission" date="2015-03" db="EMBL/GenBank/DDBJ databases">
        <title>Genomics and transcriptomics of the oil-accumulating basidiomycete yeast T. oleaginosus allow insights into substrate utilization and the diverse evolutionary trajectories of mating systems in fungi.</title>
        <authorList>
            <consortium name="DOE Joint Genome Institute"/>
            <person name="Kourist R."/>
            <person name="Kracht O."/>
            <person name="Bracharz F."/>
            <person name="Lipzen A."/>
            <person name="Nolan M."/>
            <person name="Ohm R."/>
            <person name="Grigoriev I."/>
            <person name="Sun S."/>
            <person name="Heitman J."/>
            <person name="Bruck T."/>
            <person name="Nowrousian M."/>
        </authorList>
    </citation>
    <scope>NUCLEOTIDE SEQUENCE [LARGE SCALE GENOMIC DNA]</scope>
    <source>
        <strain evidence="5 6">IBC0246</strain>
    </source>
</reference>
<dbReference type="InterPro" id="IPR036291">
    <property type="entry name" value="NAD(P)-bd_dom_sf"/>
</dbReference>
<dbReference type="CDD" id="cd05233">
    <property type="entry name" value="SDR_c"/>
    <property type="match status" value="1"/>
</dbReference>
<dbReference type="Gene3D" id="3.40.50.720">
    <property type="entry name" value="NAD(P)-binding Rossmann-like Domain"/>
    <property type="match status" value="1"/>
</dbReference>